<accession>A0A162KU86</accession>
<evidence type="ECO:0000313" key="3">
    <source>
        <dbReference type="EMBL" id="OAA79878.1"/>
    </source>
</evidence>
<keyword evidence="2" id="KW-0812">Transmembrane</keyword>
<keyword evidence="2" id="KW-1133">Transmembrane helix</keyword>
<dbReference type="Proteomes" id="UP000076881">
    <property type="component" value="Unassembled WGS sequence"/>
</dbReference>
<evidence type="ECO:0000256" key="1">
    <source>
        <dbReference type="SAM" id="MobiDB-lite"/>
    </source>
</evidence>
<feature type="region of interest" description="Disordered" evidence="1">
    <location>
        <begin position="1"/>
        <end position="39"/>
    </location>
</feature>
<evidence type="ECO:0000256" key="2">
    <source>
        <dbReference type="SAM" id="Phobius"/>
    </source>
</evidence>
<keyword evidence="4" id="KW-1185">Reference proteome</keyword>
<gene>
    <name evidence="3" type="ORF">LEL_03364</name>
</gene>
<feature type="transmembrane region" description="Helical" evidence="2">
    <location>
        <begin position="361"/>
        <end position="383"/>
    </location>
</feature>
<comment type="caution">
    <text evidence="3">The sequence shown here is derived from an EMBL/GenBank/DDBJ whole genome shotgun (WGS) entry which is preliminary data.</text>
</comment>
<feature type="transmembrane region" description="Helical" evidence="2">
    <location>
        <begin position="123"/>
        <end position="144"/>
    </location>
</feature>
<dbReference type="AlphaFoldDB" id="A0A162KU86"/>
<organism evidence="3 4">
    <name type="scientific">Akanthomyces lecanii RCEF 1005</name>
    <dbReference type="NCBI Taxonomy" id="1081108"/>
    <lineage>
        <taxon>Eukaryota</taxon>
        <taxon>Fungi</taxon>
        <taxon>Dikarya</taxon>
        <taxon>Ascomycota</taxon>
        <taxon>Pezizomycotina</taxon>
        <taxon>Sordariomycetes</taxon>
        <taxon>Hypocreomycetidae</taxon>
        <taxon>Hypocreales</taxon>
        <taxon>Cordycipitaceae</taxon>
        <taxon>Akanthomyces</taxon>
        <taxon>Cordyceps confragosa</taxon>
    </lineage>
</organism>
<evidence type="ECO:0000313" key="4">
    <source>
        <dbReference type="Proteomes" id="UP000076881"/>
    </source>
</evidence>
<name>A0A162KU86_CORDF</name>
<reference evidence="3 4" key="1">
    <citation type="journal article" date="2016" name="Genome Biol. Evol.">
        <title>Divergent and convergent evolution of fungal pathogenicity.</title>
        <authorList>
            <person name="Shang Y."/>
            <person name="Xiao G."/>
            <person name="Zheng P."/>
            <person name="Cen K."/>
            <person name="Zhan S."/>
            <person name="Wang C."/>
        </authorList>
    </citation>
    <scope>NUCLEOTIDE SEQUENCE [LARGE SCALE GENOMIC DNA]</scope>
    <source>
        <strain evidence="3 4">RCEF 1005</strain>
    </source>
</reference>
<dbReference type="STRING" id="1081108.A0A162KU86"/>
<dbReference type="EMBL" id="AZHF01000002">
    <property type="protein sequence ID" value="OAA79878.1"/>
    <property type="molecule type" value="Genomic_DNA"/>
</dbReference>
<sequence length="544" mass="60084">MSRNGSAGNGSSGGHAATRDNAAEASRRRSTVPHYNSFPSYNAIQHETSSGRGAAQHAAAGGKLQTRVLGPDLLRGLLMMFMAMDHLGIALRPWEHGLGKHAEQDGVPVDEWNRTAGYLVRSLTHLCAPGFTLLLGMGVVYLGRSRRAQSWSAPRLLRYFALRMMVLTVVMVAHGVLLTAGQVWFLNIVLFALAVDYFLAGALWLAVDAMETKLAGFLTRTVFTDEDAARNHDSDSDAEQPLLHAGRPQTGSAEVKAARVSWHVQNVLLAVLSVVTIFWNIWLSEDQGQCAVTTSGTSDVASAAADWDDRKMDTYWWLRLWFWQANGPGVLSAFPPLAWLSFAIIGVLYGRLVISGARSTYNLIGHVGASLIFAVVFVLTRLLHFGNLSENCLQTPENRAHPTRNQYLVSPAAFFYTIKYPPDVAFWALTLAANILLLAALGRVPVNFARKWLVIVLDFGTTSLFFYVVHMPVVFVTGWVMCTLFGHETDQKAPSSVLVSDKVIDNAFGFFGVWALSLLIMWPLCRWYGQFKFGKPSDSLWRIF</sequence>
<feature type="transmembrane region" description="Helical" evidence="2">
    <location>
        <begin position="424"/>
        <end position="444"/>
    </location>
</feature>
<proteinExistence type="predicted"/>
<feature type="compositionally biased region" description="Basic and acidic residues" evidence="1">
    <location>
        <begin position="17"/>
        <end position="27"/>
    </location>
</feature>
<feature type="transmembrane region" description="Helical" evidence="2">
    <location>
        <begin position="156"/>
        <end position="177"/>
    </location>
</feature>
<feature type="transmembrane region" description="Helical" evidence="2">
    <location>
        <begin position="266"/>
        <end position="283"/>
    </location>
</feature>
<keyword evidence="2" id="KW-0472">Membrane</keyword>
<feature type="transmembrane region" description="Helical" evidence="2">
    <location>
        <begin position="464"/>
        <end position="487"/>
    </location>
</feature>
<feature type="transmembrane region" description="Helical" evidence="2">
    <location>
        <begin position="183"/>
        <end position="207"/>
    </location>
</feature>
<dbReference type="PANTHER" id="PTHR40407:SF1">
    <property type="entry name" value="HEPARAN-ALPHA-GLUCOSAMINIDE N-ACETYLTRANSFERASE CATALYTIC DOMAIN-CONTAINING PROTEIN"/>
    <property type="match status" value="1"/>
</dbReference>
<feature type="transmembrane region" description="Helical" evidence="2">
    <location>
        <begin position="507"/>
        <end position="525"/>
    </location>
</feature>
<protein>
    <recommendedName>
        <fullName evidence="5">Heparan-alpha-glucosaminide N-acetyltransferase catalytic domain-containing protein</fullName>
    </recommendedName>
</protein>
<dbReference type="OrthoDB" id="2505607at2759"/>
<feature type="transmembrane region" description="Helical" evidence="2">
    <location>
        <begin position="329"/>
        <end position="349"/>
    </location>
</feature>
<dbReference type="PANTHER" id="PTHR40407">
    <property type="entry name" value="MEMBRANE PROTEIN-LIKE PROTEIN"/>
    <property type="match status" value="1"/>
</dbReference>
<evidence type="ECO:0008006" key="5">
    <source>
        <dbReference type="Google" id="ProtNLM"/>
    </source>
</evidence>